<dbReference type="Proteomes" id="UP000002218">
    <property type="component" value="Chromosome"/>
</dbReference>
<evidence type="ECO:0000256" key="2">
    <source>
        <dbReference type="ARBA" id="ARBA00022801"/>
    </source>
</evidence>
<dbReference type="AlphaFoldDB" id="C8XJV9"/>
<gene>
    <name evidence="4" type="ordered locus">Namu_0209</name>
</gene>
<dbReference type="eggNOG" id="COG3509">
    <property type="taxonomic scope" value="Bacteria"/>
</dbReference>
<dbReference type="InterPro" id="IPR050955">
    <property type="entry name" value="Plant_Biomass_Hydrol_Est"/>
</dbReference>
<feature type="region of interest" description="Disordered" evidence="3">
    <location>
        <begin position="12"/>
        <end position="48"/>
    </location>
</feature>
<dbReference type="PANTHER" id="PTHR43037:SF1">
    <property type="entry name" value="BLL1128 PROTEIN"/>
    <property type="match status" value="1"/>
</dbReference>
<accession>C8XJV9</accession>
<proteinExistence type="predicted"/>
<dbReference type="RefSeq" id="WP_012814117.1">
    <property type="nucleotide sequence ID" value="NC_013235.1"/>
</dbReference>
<dbReference type="Gene3D" id="3.40.50.1820">
    <property type="entry name" value="alpha/beta hydrolase"/>
    <property type="match status" value="1"/>
</dbReference>
<dbReference type="InterPro" id="IPR029058">
    <property type="entry name" value="AB_hydrolase_fold"/>
</dbReference>
<sequence length="342" mass="35030">MTFFRLGTRRVEGSVGEQGSAPGLIDPPAQRGQAQGQRERRTFTGPDGSRAYSLYVPPALGASAASAAAASAAAAAARAGGPWPLVVMLHGGAQTAADFAVGTDMDCLADHYGFVVAYPEQSTQANPGGYWNWFRPQDQQAGAGEPGILAGIVAEVMAQLPIDPGAVFVAGLSAGGAMAAVMAAAHPELFTAVGVHSEVGYRAAADAGSAFGVMQSGGAPDTHGPVPMIVFHGTRDSTVAAVNAHQVVQAALAGDHTGLQETIDVVPAEDGRRGYTRTVHRDAAGRTMVESWLVEGGGHAWFGGQPAGSYTDPAGPDASVELVRFFLSHRDRHRAGHRGAGS</sequence>
<reference evidence="5" key="1">
    <citation type="submission" date="2009-09" db="EMBL/GenBank/DDBJ databases">
        <title>The complete genome of Nakamurella multipartita DSM 44233.</title>
        <authorList>
            <consortium name="US DOE Joint Genome Institute (JGI-PGF)"/>
            <person name="Lucas S."/>
            <person name="Copeland A."/>
            <person name="Lapidus A."/>
            <person name="Glavina del Rio T."/>
            <person name="Dalin E."/>
            <person name="Tice H."/>
            <person name="Bruce D."/>
            <person name="Goodwin L."/>
            <person name="Pitluck S."/>
            <person name="Kyrpides N."/>
            <person name="Mavromatis K."/>
            <person name="Ivanova N."/>
            <person name="Ovchinnikova G."/>
            <person name="Sims D."/>
            <person name="Meincke L."/>
            <person name="Brettin T."/>
            <person name="Detter J.C."/>
            <person name="Han C."/>
            <person name="Larimer F."/>
            <person name="Land M."/>
            <person name="Hauser L."/>
            <person name="Markowitz V."/>
            <person name="Cheng J.-F."/>
            <person name="Hugenholtz P."/>
            <person name="Woyke T."/>
            <person name="Wu D."/>
            <person name="Klenk H.-P."/>
            <person name="Eisen J.A."/>
        </authorList>
    </citation>
    <scope>NUCLEOTIDE SEQUENCE [LARGE SCALE GENOMIC DNA]</scope>
    <source>
        <strain evidence="5">ATCC 700099 / DSM 44233 / CIP 104796 / JCM 9543 / NBRC 105858 / Y-104</strain>
    </source>
</reference>
<evidence type="ECO:0000256" key="3">
    <source>
        <dbReference type="SAM" id="MobiDB-lite"/>
    </source>
</evidence>
<dbReference type="HOGENOM" id="CLU_027551_0_3_11"/>
<dbReference type="EMBL" id="CP001737">
    <property type="protein sequence ID" value="ACV76642.1"/>
    <property type="molecule type" value="Genomic_DNA"/>
</dbReference>
<dbReference type="InParanoid" id="C8XJV9"/>
<dbReference type="Pfam" id="PF10503">
    <property type="entry name" value="Esterase_PHB"/>
    <property type="match status" value="1"/>
</dbReference>
<reference evidence="4 5" key="2">
    <citation type="journal article" date="2010" name="Stand. Genomic Sci.">
        <title>Complete genome sequence of Nakamurella multipartita type strain (Y-104).</title>
        <authorList>
            <person name="Tice H."/>
            <person name="Mayilraj S."/>
            <person name="Sims D."/>
            <person name="Lapidus A."/>
            <person name="Nolan M."/>
            <person name="Lucas S."/>
            <person name="Glavina Del Rio T."/>
            <person name="Copeland A."/>
            <person name="Cheng J.F."/>
            <person name="Meincke L."/>
            <person name="Bruce D."/>
            <person name="Goodwin L."/>
            <person name="Pitluck S."/>
            <person name="Ivanova N."/>
            <person name="Mavromatis K."/>
            <person name="Ovchinnikova G."/>
            <person name="Pati A."/>
            <person name="Chen A."/>
            <person name="Palaniappan K."/>
            <person name="Land M."/>
            <person name="Hauser L."/>
            <person name="Chang Y.J."/>
            <person name="Jeffries C.D."/>
            <person name="Detter J.C."/>
            <person name="Brettin T."/>
            <person name="Rohde M."/>
            <person name="Goker M."/>
            <person name="Bristow J."/>
            <person name="Eisen J.A."/>
            <person name="Markowitz V."/>
            <person name="Hugenholtz P."/>
            <person name="Kyrpides N.C."/>
            <person name="Klenk H.P."/>
            <person name="Chen F."/>
        </authorList>
    </citation>
    <scope>NUCLEOTIDE SEQUENCE [LARGE SCALE GENOMIC DNA]</scope>
    <source>
        <strain evidence="5">ATCC 700099 / DSM 44233 / CIP 104796 / JCM 9543 / NBRC 105858 / Y-104</strain>
    </source>
</reference>
<name>C8XJV9_NAKMY</name>
<keyword evidence="2" id="KW-0378">Hydrolase</keyword>
<evidence type="ECO:0000256" key="1">
    <source>
        <dbReference type="ARBA" id="ARBA00022729"/>
    </source>
</evidence>
<keyword evidence="5" id="KW-1185">Reference proteome</keyword>
<organism evidence="4 5">
    <name type="scientific">Nakamurella multipartita (strain ATCC 700099 / DSM 44233 / CIP 104796 / JCM 9543 / NBRC 105858 / Y-104)</name>
    <name type="common">Microsphaera multipartita</name>
    <dbReference type="NCBI Taxonomy" id="479431"/>
    <lineage>
        <taxon>Bacteria</taxon>
        <taxon>Bacillati</taxon>
        <taxon>Actinomycetota</taxon>
        <taxon>Actinomycetes</taxon>
        <taxon>Nakamurellales</taxon>
        <taxon>Nakamurellaceae</taxon>
        <taxon>Nakamurella</taxon>
    </lineage>
</organism>
<dbReference type="OrthoDB" id="9767239at2"/>
<dbReference type="InterPro" id="IPR010126">
    <property type="entry name" value="Esterase_phb"/>
</dbReference>
<dbReference type="GO" id="GO:0016787">
    <property type="term" value="F:hydrolase activity"/>
    <property type="evidence" value="ECO:0007669"/>
    <property type="project" value="UniProtKB-KW"/>
</dbReference>
<evidence type="ECO:0000313" key="4">
    <source>
        <dbReference type="EMBL" id="ACV76642.1"/>
    </source>
</evidence>
<keyword evidence="1" id="KW-0732">Signal</keyword>
<dbReference type="PANTHER" id="PTHR43037">
    <property type="entry name" value="UNNAMED PRODUCT-RELATED"/>
    <property type="match status" value="1"/>
</dbReference>
<dbReference type="STRING" id="479431.Namu_0209"/>
<protein>
    <submittedName>
        <fullName evidence="4">Esterase, PHB depolymerase family</fullName>
    </submittedName>
</protein>
<dbReference type="SUPFAM" id="SSF53474">
    <property type="entry name" value="alpha/beta-Hydrolases"/>
    <property type="match status" value="2"/>
</dbReference>
<dbReference type="NCBIfam" id="TIGR01840">
    <property type="entry name" value="esterase_phb"/>
    <property type="match status" value="1"/>
</dbReference>
<dbReference type="KEGG" id="nml:Namu_0209"/>
<dbReference type="GO" id="GO:0005576">
    <property type="term" value="C:extracellular region"/>
    <property type="evidence" value="ECO:0007669"/>
    <property type="project" value="InterPro"/>
</dbReference>
<evidence type="ECO:0000313" key="5">
    <source>
        <dbReference type="Proteomes" id="UP000002218"/>
    </source>
</evidence>
<dbReference type="FunCoup" id="C8XJV9">
    <property type="interactions" value="22"/>
</dbReference>